<dbReference type="PANTHER" id="PTHR35008:SF8">
    <property type="entry name" value="ALCOHOL DEHYDROGENASE CYTOCHROME C SUBUNIT"/>
    <property type="match status" value="1"/>
</dbReference>
<dbReference type="Gene3D" id="1.10.760.10">
    <property type="entry name" value="Cytochrome c-like domain"/>
    <property type="match status" value="1"/>
</dbReference>
<gene>
    <name evidence="6" type="ORF">H9I45_05775</name>
</gene>
<protein>
    <submittedName>
        <fullName evidence="6">Cytochrome c</fullName>
    </submittedName>
</protein>
<organism evidence="6 7">
    <name type="scientific">Polaribacter haliotis</name>
    <dbReference type="NCBI Taxonomy" id="1888915"/>
    <lineage>
        <taxon>Bacteria</taxon>
        <taxon>Pseudomonadati</taxon>
        <taxon>Bacteroidota</taxon>
        <taxon>Flavobacteriia</taxon>
        <taxon>Flavobacteriales</taxon>
        <taxon>Flavobacteriaceae</taxon>
    </lineage>
</organism>
<reference evidence="6 7" key="1">
    <citation type="journal article" date="2016" name="Int. J. Syst. Evol. Microbiol.">
        <title>Polaribacter haliotis sp. nov., isolated from the gut of abalone Haliotis discus hannai.</title>
        <authorList>
            <person name="Kim Y.O."/>
            <person name="Park I.S."/>
            <person name="Park S."/>
            <person name="Nam B.H."/>
            <person name="Park J.M."/>
            <person name="Kim D.G."/>
            <person name="Yoon J.H."/>
        </authorList>
    </citation>
    <scope>NUCLEOTIDE SEQUENCE [LARGE SCALE GENOMIC DNA]</scope>
    <source>
        <strain evidence="6 7">KCTC 52418</strain>
    </source>
</reference>
<sequence>MKKIGIVILFSFLIFSFQTKKDEYIVVNQDSKFVESIKRGKDVYEDMCVSCHSGNGEGKRKAYPPLAKSDYLMKNREESIRAIKFGLKGKIIVNGVQYKRSMARLGLDNDEVADVMNYITNSWGNKNDKMITEKEVENISKE</sequence>
<dbReference type="KEGG" id="phal:H9I45_05775"/>
<feature type="domain" description="Cytochrome c" evidence="5">
    <location>
        <begin position="35"/>
        <end position="123"/>
    </location>
</feature>
<dbReference type="InterPro" id="IPR009056">
    <property type="entry name" value="Cyt_c-like_dom"/>
</dbReference>
<name>A0A7L8AIW1_9FLAO</name>
<dbReference type="PROSITE" id="PS51007">
    <property type="entry name" value="CYTC"/>
    <property type="match status" value="1"/>
</dbReference>
<keyword evidence="2 4" id="KW-0479">Metal-binding</keyword>
<dbReference type="GO" id="GO:0046872">
    <property type="term" value="F:metal ion binding"/>
    <property type="evidence" value="ECO:0007669"/>
    <property type="project" value="UniProtKB-KW"/>
</dbReference>
<dbReference type="RefSeq" id="WP_088353132.1">
    <property type="nucleotide sequence ID" value="NZ_CP061813.1"/>
</dbReference>
<dbReference type="InterPro" id="IPR036909">
    <property type="entry name" value="Cyt_c-like_dom_sf"/>
</dbReference>
<evidence type="ECO:0000313" key="7">
    <source>
        <dbReference type="Proteomes" id="UP000516764"/>
    </source>
</evidence>
<evidence type="ECO:0000313" key="6">
    <source>
        <dbReference type="EMBL" id="QOD61951.1"/>
    </source>
</evidence>
<dbReference type="GO" id="GO:0020037">
    <property type="term" value="F:heme binding"/>
    <property type="evidence" value="ECO:0007669"/>
    <property type="project" value="InterPro"/>
</dbReference>
<dbReference type="Proteomes" id="UP000516764">
    <property type="component" value="Chromosome"/>
</dbReference>
<dbReference type="InterPro" id="IPR051459">
    <property type="entry name" value="Cytochrome_c-type_DH"/>
</dbReference>
<keyword evidence="7" id="KW-1185">Reference proteome</keyword>
<evidence type="ECO:0000259" key="5">
    <source>
        <dbReference type="PROSITE" id="PS51007"/>
    </source>
</evidence>
<dbReference type="Pfam" id="PF00034">
    <property type="entry name" value="Cytochrom_C"/>
    <property type="match status" value="1"/>
</dbReference>
<keyword evidence="1 4" id="KW-0349">Heme</keyword>
<keyword evidence="3 4" id="KW-0408">Iron</keyword>
<dbReference type="SUPFAM" id="SSF46626">
    <property type="entry name" value="Cytochrome c"/>
    <property type="match status" value="1"/>
</dbReference>
<dbReference type="PANTHER" id="PTHR35008">
    <property type="entry name" value="BLL4482 PROTEIN-RELATED"/>
    <property type="match status" value="1"/>
</dbReference>
<dbReference type="AlphaFoldDB" id="A0A7L8AIW1"/>
<accession>A0A7L8AIW1</accession>
<evidence type="ECO:0000256" key="3">
    <source>
        <dbReference type="ARBA" id="ARBA00023004"/>
    </source>
</evidence>
<evidence type="ECO:0000256" key="4">
    <source>
        <dbReference type="PROSITE-ProRule" id="PRU00433"/>
    </source>
</evidence>
<evidence type="ECO:0000256" key="2">
    <source>
        <dbReference type="ARBA" id="ARBA00022723"/>
    </source>
</evidence>
<evidence type="ECO:0000256" key="1">
    <source>
        <dbReference type="ARBA" id="ARBA00022617"/>
    </source>
</evidence>
<dbReference type="OrthoDB" id="9811395at2"/>
<dbReference type="EMBL" id="CP061813">
    <property type="protein sequence ID" value="QOD61951.1"/>
    <property type="molecule type" value="Genomic_DNA"/>
</dbReference>
<dbReference type="GO" id="GO:0009055">
    <property type="term" value="F:electron transfer activity"/>
    <property type="evidence" value="ECO:0007669"/>
    <property type="project" value="InterPro"/>
</dbReference>
<proteinExistence type="predicted"/>